<reference evidence="1 2" key="1">
    <citation type="submission" date="2018-10" db="EMBL/GenBank/DDBJ databases">
        <title>Relationship between Morphology and Antimicrobial Activity in Streptomyces.</title>
        <authorList>
            <person name="Kang H.J."/>
            <person name="Kim S.B."/>
        </authorList>
    </citation>
    <scope>NUCLEOTIDE SEQUENCE [LARGE SCALE GENOMIC DNA]</scope>
    <source>
        <strain evidence="1 2">BH38</strain>
    </source>
</reference>
<evidence type="ECO:0000313" key="2">
    <source>
        <dbReference type="Proteomes" id="UP000271554"/>
    </source>
</evidence>
<accession>A0A387HLL3</accession>
<dbReference type="AlphaFoldDB" id="A0A387HLL3"/>
<dbReference type="EMBL" id="CP032698">
    <property type="protein sequence ID" value="AYG84755.1"/>
    <property type="molecule type" value="Genomic_DNA"/>
</dbReference>
<gene>
    <name evidence="1" type="ORF">DWB77_06969</name>
</gene>
<name>A0A387HLL3_9ACTN</name>
<sequence length="104" mass="11339">MSLPDAITATLAARDKVDFEQDFARTRQIMTFVHATDDAEAVELAMFEGPLPIPVVGQTVTLWITGHPLVVQRVETHYGLGGADTHPKREQVASVIVFVAPRTA</sequence>
<keyword evidence="2" id="KW-1185">Reference proteome</keyword>
<organism evidence="1 2">
    <name type="scientific">Streptomyces hundungensis</name>
    <dbReference type="NCBI Taxonomy" id="1077946"/>
    <lineage>
        <taxon>Bacteria</taxon>
        <taxon>Bacillati</taxon>
        <taxon>Actinomycetota</taxon>
        <taxon>Actinomycetes</taxon>
        <taxon>Kitasatosporales</taxon>
        <taxon>Streptomycetaceae</taxon>
        <taxon>Streptomyces</taxon>
    </lineage>
</organism>
<proteinExistence type="predicted"/>
<evidence type="ECO:0000313" key="1">
    <source>
        <dbReference type="EMBL" id="AYG84755.1"/>
    </source>
</evidence>
<protein>
    <submittedName>
        <fullName evidence="1">Uncharacterized protein</fullName>
    </submittedName>
</protein>
<dbReference type="KEGG" id="shun:DWB77_06969"/>
<dbReference type="Proteomes" id="UP000271554">
    <property type="component" value="Chromosome"/>
</dbReference>
<dbReference type="OrthoDB" id="4210026at2"/>
<dbReference type="RefSeq" id="WP_120726345.1">
    <property type="nucleotide sequence ID" value="NZ_CP032698.1"/>
</dbReference>